<comment type="caution">
    <text evidence="2">The sequence shown here is derived from an EMBL/GenBank/DDBJ whole genome shotgun (WGS) entry which is preliminary data.</text>
</comment>
<name>A0AAV2ZKH5_9STRA</name>
<dbReference type="Proteomes" id="UP001146120">
    <property type="component" value="Unassembled WGS sequence"/>
</dbReference>
<protein>
    <recommendedName>
        <fullName evidence="1">Protein kinase domain-containing protein</fullName>
    </recommendedName>
</protein>
<dbReference type="PANTHER" id="PTHR44329:SF214">
    <property type="entry name" value="PROTEIN KINASE DOMAIN-CONTAINING PROTEIN"/>
    <property type="match status" value="1"/>
</dbReference>
<reference evidence="2" key="2">
    <citation type="journal article" date="2023" name="Microbiol Resour">
        <title>Decontamination and Annotation of the Draft Genome Sequence of the Oomycete Lagenidium giganteum ARSEF 373.</title>
        <authorList>
            <person name="Morgan W.R."/>
            <person name="Tartar A."/>
        </authorList>
    </citation>
    <scope>NUCLEOTIDE SEQUENCE</scope>
    <source>
        <strain evidence="2">ARSEF 373</strain>
    </source>
</reference>
<reference evidence="2" key="1">
    <citation type="submission" date="2022-11" db="EMBL/GenBank/DDBJ databases">
        <authorList>
            <person name="Morgan W.R."/>
            <person name="Tartar A."/>
        </authorList>
    </citation>
    <scope>NUCLEOTIDE SEQUENCE</scope>
    <source>
        <strain evidence="2">ARSEF 373</strain>
    </source>
</reference>
<evidence type="ECO:0000313" key="3">
    <source>
        <dbReference type="Proteomes" id="UP001146120"/>
    </source>
</evidence>
<dbReference type="SUPFAM" id="SSF56112">
    <property type="entry name" value="Protein kinase-like (PK-like)"/>
    <property type="match status" value="1"/>
</dbReference>
<dbReference type="GO" id="GO:0004674">
    <property type="term" value="F:protein serine/threonine kinase activity"/>
    <property type="evidence" value="ECO:0007669"/>
    <property type="project" value="TreeGrafter"/>
</dbReference>
<dbReference type="AlphaFoldDB" id="A0AAV2ZKH5"/>
<dbReference type="EMBL" id="DAKRPA010000003">
    <property type="protein sequence ID" value="DBA05022.1"/>
    <property type="molecule type" value="Genomic_DNA"/>
</dbReference>
<proteinExistence type="predicted"/>
<dbReference type="InterPro" id="IPR051681">
    <property type="entry name" value="Ser/Thr_Kinases-Pseudokinases"/>
</dbReference>
<organism evidence="2 3">
    <name type="scientific">Lagenidium giganteum</name>
    <dbReference type="NCBI Taxonomy" id="4803"/>
    <lineage>
        <taxon>Eukaryota</taxon>
        <taxon>Sar</taxon>
        <taxon>Stramenopiles</taxon>
        <taxon>Oomycota</taxon>
        <taxon>Peronosporomycetes</taxon>
        <taxon>Pythiales</taxon>
        <taxon>Pythiaceae</taxon>
    </lineage>
</organism>
<dbReference type="Pfam" id="PF07714">
    <property type="entry name" value="PK_Tyr_Ser-Thr"/>
    <property type="match status" value="1"/>
</dbReference>
<dbReference type="Gene3D" id="1.10.510.10">
    <property type="entry name" value="Transferase(Phosphotransferase) domain 1"/>
    <property type="match status" value="1"/>
</dbReference>
<dbReference type="PANTHER" id="PTHR44329">
    <property type="entry name" value="SERINE/THREONINE-PROTEIN KINASE TNNI3K-RELATED"/>
    <property type="match status" value="1"/>
</dbReference>
<gene>
    <name evidence="2" type="ORF">N0F65_000710</name>
</gene>
<dbReference type="InterPro" id="IPR011009">
    <property type="entry name" value="Kinase-like_dom_sf"/>
</dbReference>
<sequence length="85" mass="9493">MYSFGVILSEIDTLRQPYVQHTTDNSSSVNNVHIALMVCSGQLRPDFSPQCPRVIRELADRCLKQNPVERPSASDALIVLQDLHG</sequence>
<dbReference type="InterPro" id="IPR000719">
    <property type="entry name" value="Prot_kinase_dom"/>
</dbReference>
<dbReference type="InterPro" id="IPR001245">
    <property type="entry name" value="Ser-Thr/Tyr_kinase_cat_dom"/>
</dbReference>
<keyword evidence="3" id="KW-1185">Reference proteome</keyword>
<evidence type="ECO:0000259" key="1">
    <source>
        <dbReference type="PROSITE" id="PS50011"/>
    </source>
</evidence>
<evidence type="ECO:0000313" key="2">
    <source>
        <dbReference type="EMBL" id="DBA05022.1"/>
    </source>
</evidence>
<feature type="domain" description="Protein kinase" evidence="1">
    <location>
        <begin position="1"/>
        <end position="85"/>
    </location>
</feature>
<dbReference type="GO" id="GO:0005524">
    <property type="term" value="F:ATP binding"/>
    <property type="evidence" value="ECO:0007669"/>
    <property type="project" value="InterPro"/>
</dbReference>
<dbReference type="PROSITE" id="PS50011">
    <property type="entry name" value="PROTEIN_KINASE_DOM"/>
    <property type="match status" value="1"/>
</dbReference>
<accession>A0AAV2ZKH5</accession>